<organism evidence="1 2">
    <name type="scientific">Scutellospora calospora</name>
    <dbReference type="NCBI Taxonomy" id="85575"/>
    <lineage>
        <taxon>Eukaryota</taxon>
        <taxon>Fungi</taxon>
        <taxon>Fungi incertae sedis</taxon>
        <taxon>Mucoromycota</taxon>
        <taxon>Glomeromycotina</taxon>
        <taxon>Glomeromycetes</taxon>
        <taxon>Diversisporales</taxon>
        <taxon>Gigasporaceae</taxon>
        <taxon>Scutellospora</taxon>
    </lineage>
</organism>
<dbReference type="EMBL" id="CAJVPM010040331">
    <property type="protein sequence ID" value="CAG8703098.1"/>
    <property type="molecule type" value="Genomic_DNA"/>
</dbReference>
<accession>A0ACA9PER2</accession>
<keyword evidence="2" id="KW-1185">Reference proteome</keyword>
<evidence type="ECO:0000313" key="1">
    <source>
        <dbReference type="EMBL" id="CAG8703098.1"/>
    </source>
</evidence>
<gene>
    <name evidence="1" type="ORF">SCALOS_LOCUS10572</name>
</gene>
<name>A0ACA9PER2_9GLOM</name>
<sequence>NKIKKKPKHESKNTIEYLVASTTQNLNSIQYFNIETSIQNRIIEKVIIPSILLPNIIAQNKAKEVIIKTNNKITKYQEDYNSTTNLKVKYKLINHIQNLKQ</sequence>
<feature type="non-terminal residue" evidence="1">
    <location>
        <position position="101"/>
    </location>
</feature>
<evidence type="ECO:0000313" key="2">
    <source>
        <dbReference type="Proteomes" id="UP000789860"/>
    </source>
</evidence>
<comment type="caution">
    <text evidence="1">The sequence shown here is derived from an EMBL/GenBank/DDBJ whole genome shotgun (WGS) entry which is preliminary data.</text>
</comment>
<proteinExistence type="predicted"/>
<dbReference type="Proteomes" id="UP000789860">
    <property type="component" value="Unassembled WGS sequence"/>
</dbReference>
<protein>
    <submittedName>
        <fullName evidence="1">3561_t:CDS:1</fullName>
    </submittedName>
</protein>
<reference evidence="1" key="1">
    <citation type="submission" date="2021-06" db="EMBL/GenBank/DDBJ databases">
        <authorList>
            <person name="Kallberg Y."/>
            <person name="Tangrot J."/>
            <person name="Rosling A."/>
        </authorList>
    </citation>
    <scope>NUCLEOTIDE SEQUENCE</scope>
    <source>
        <strain evidence="1">AU212A</strain>
    </source>
</reference>
<feature type="non-terminal residue" evidence="1">
    <location>
        <position position="1"/>
    </location>
</feature>